<gene>
    <name evidence="1" type="ORF">LVIROSA_LOCUS36164</name>
</gene>
<comment type="caution">
    <text evidence="1">The sequence shown here is derived from an EMBL/GenBank/DDBJ whole genome shotgun (WGS) entry which is preliminary data.</text>
</comment>
<evidence type="ECO:0000313" key="2">
    <source>
        <dbReference type="Proteomes" id="UP001157418"/>
    </source>
</evidence>
<proteinExistence type="predicted"/>
<protein>
    <recommendedName>
        <fullName evidence="3">Pentatricopeptide repeat-containing protein</fullName>
    </recommendedName>
</protein>
<dbReference type="AlphaFoldDB" id="A0AAU9PK85"/>
<evidence type="ECO:0000313" key="1">
    <source>
        <dbReference type="EMBL" id="CAH1450757.1"/>
    </source>
</evidence>
<evidence type="ECO:0008006" key="3">
    <source>
        <dbReference type="Google" id="ProtNLM"/>
    </source>
</evidence>
<organism evidence="1 2">
    <name type="scientific">Lactuca virosa</name>
    <dbReference type="NCBI Taxonomy" id="75947"/>
    <lineage>
        <taxon>Eukaryota</taxon>
        <taxon>Viridiplantae</taxon>
        <taxon>Streptophyta</taxon>
        <taxon>Embryophyta</taxon>
        <taxon>Tracheophyta</taxon>
        <taxon>Spermatophyta</taxon>
        <taxon>Magnoliopsida</taxon>
        <taxon>eudicotyledons</taxon>
        <taxon>Gunneridae</taxon>
        <taxon>Pentapetalae</taxon>
        <taxon>asterids</taxon>
        <taxon>campanulids</taxon>
        <taxon>Asterales</taxon>
        <taxon>Asteraceae</taxon>
        <taxon>Cichorioideae</taxon>
        <taxon>Cichorieae</taxon>
        <taxon>Lactucinae</taxon>
        <taxon>Lactuca</taxon>
    </lineage>
</organism>
<reference evidence="1 2" key="1">
    <citation type="submission" date="2022-01" db="EMBL/GenBank/DDBJ databases">
        <authorList>
            <person name="Xiong W."/>
            <person name="Schranz E."/>
        </authorList>
    </citation>
    <scope>NUCLEOTIDE SEQUENCE [LARGE SCALE GENOMIC DNA]</scope>
</reference>
<dbReference type="EMBL" id="CAKMRJ010005634">
    <property type="protein sequence ID" value="CAH1450757.1"/>
    <property type="molecule type" value="Genomic_DNA"/>
</dbReference>
<keyword evidence="2" id="KW-1185">Reference proteome</keyword>
<name>A0AAU9PK85_9ASTR</name>
<sequence>MIALRRFRFTTRVPCIRASPLGSSSYSSDSVPEPLPSYPFDLHSSSDLIRKQHWSALKILTKSTNPDSFLQQLYDWGAPYDVVLGYLKWSHQEFQVMRRTQRQIYVSRLLIELVITG</sequence>
<accession>A0AAU9PK85</accession>
<dbReference type="Proteomes" id="UP001157418">
    <property type="component" value="Unassembled WGS sequence"/>
</dbReference>